<sequence length="124" mass="12512">MTPAVETMDEASAEDTDEMVSTHSEAAAVTDTAQLAAASTAGDLEVLSAAEPESASEGPAHEEKPCHSCHSTPSAAEEVVPATALEEELVSEGAADITHVTMEVVSVVGGQSSTEAMVVVTAQS</sequence>
<feature type="compositionally biased region" description="Low complexity" evidence="1">
    <location>
        <begin position="48"/>
        <end position="58"/>
    </location>
</feature>
<protein>
    <submittedName>
        <fullName evidence="2">Uncharacterized protein</fullName>
    </submittedName>
</protein>
<evidence type="ECO:0000313" key="3">
    <source>
        <dbReference type="Proteomes" id="UP001153269"/>
    </source>
</evidence>
<dbReference type="AlphaFoldDB" id="A0A9N7U6D4"/>
<feature type="compositionally biased region" description="Acidic residues" evidence="1">
    <location>
        <begin position="7"/>
        <end position="18"/>
    </location>
</feature>
<proteinExistence type="predicted"/>
<evidence type="ECO:0000313" key="2">
    <source>
        <dbReference type="EMBL" id="CAB1425615.1"/>
    </source>
</evidence>
<feature type="region of interest" description="Disordered" evidence="1">
    <location>
        <begin position="43"/>
        <end position="78"/>
    </location>
</feature>
<reference evidence="2" key="1">
    <citation type="submission" date="2020-03" db="EMBL/GenBank/DDBJ databases">
        <authorList>
            <person name="Weist P."/>
        </authorList>
    </citation>
    <scope>NUCLEOTIDE SEQUENCE</scope>
</reference>
<dbReference type="Proteomes" id="UP001153269">
    <property type="component" value="Unassembled WGS sequence"/>
</dbReference>
<dbReference type="EMBL" id="CADEAL010000819">
    <property type="protein sequence ID" value="CAB1425615.1"/>
    <property type="molecule type" value="Genomic_DNA"/>
</dbReference>
<evidence type="ECO:0000256" key="1">
    <source>
        <dbReference type="SAM" id="MobiDB-lite"/>
    </source>
</evidence>
<feature type="region of interest" description="Disordered" evidence="1">
    <location>
        <begin position="1"/>
        <end position="24"/>
    </location>
</feature>
<gene>
    <name evidence="2" type="ORF">PLEPLA_LOCUS13547</name>
</gene>
<comment type="caution">
    <text evidence="2">The sequence shown here is derived from an EMBL/GenBank/DDBJ whole genome shotgun (WGS) entry which is preliminary data.</text>
</comment>
<keyword evidence="3" id="KW-1185">Reference proteome</keyword>
<accession>A0A9N7U6D4</accession>
<name>A0A9N7U6D4_PLEPL</name>
<organism evidence="2 3">
    <name type="scientific">Pleuronectes platessa</name>
    <name type="common">European plaice</name>
    <dbReference type="NCBI Taxonomy" id="8262"/>
    <lineage>
        <taxon>Eukaryota</taxon>
        <taxon>Metazoa</taxon>
        <taxon>Chordata</taxon>
        <taxon>Craniata</taxon>
        <taxon>Vertebrata</taxon>
        <taxon>Euteleostomi</taxon>
        <taxon>Actinopterygii</taxon>
        <taxon>Neopterygii</taxon>
        <taxon>Teleostei</taxon>
        <taxon>Neoteleostei</taxon>
        <taxon>Acanthomorphata</taxon>
        <taxon>Carangaria</taxon>
        <taxon>Pleuronectiformes</taxon>
        <taxon>Pleuronectoidei</taxon>
        <taxon>Pleuronectidae</taxon>
        <taxon>Pleuronectes</taxon>
    </lineage>
</organism>